<protein>
    <submittedName>
        <fullName evidence="3">Spo7-like protein</fullName>
    </submittedName>
</protein>
<accession>A0A1C1CI48</accession>
<dbReference type="GO" id="GO:0071595">
    <property type="term" value="C:Nem1-Spo7 phosphatase complex"/>
    <property type="evidence" value="ECO:0007669"/>
    <property type="project" value="TreeGrafter"/>
</dbReference>
<dbReference type="AlphaFoldDB" id="A0A1C1CI48"/>
<feature type="compositionally biased region" description="Low complexity" evidence="1">
    <location>
        <begin position="420"/>
        <end position="442"/>
    </location>
</feature>
<feature type="compositionally biased region" description="Polar residues" evidence="1">
    <location>
        <begin position="75"/>
        <end position="87"/>
    </location>
</feature>
<feature type="compositionally biased region" description="Basic and acidic residues" evidence="1">
    <location>
        <begin position="456"/>
        <end position="473"/>
    </location>
</feature>
<dbReference type="InterPro" id="IPR005605">
    <property type="entry name" value="Spo7"/>
</dbReference>
<dbReference type="VEuPathDB" id="FungiDB:CLCR_04017"/>
<comment type="caution">
    <text evidence="3">The sequence shown here is derived from an EMBL/GenBank/DDBJ whole genome shotgun (WGS) entry which is preliminary data.</text>
</comment>
<dbReference type="Proteomes" id="UP000094526">
    <property type="component" value="Unassembled WGS sequence"/>
</dbReference>
<dbReference type="STRING" id="86049.A0A1C1CI48"/>
<dbReference type="eggNOG" id="ENOG502QTI4">
    <property type="taxonomic scope" value="Eukaryota"/>
</dbReference>
<proteinExistence type="predicted"/>
<dbReference type="Pfam" id="PF03907">
    <property type="entry name" value="Spo7"/>
    <property type="match status" value="1"/>
</dbReference>
<feature type="region of interest" description="Disordered" evidence="1">
    <location>
        <begin position="330"/>
        <end position="553"/>
    </location>
</feature>
<dbReference type="OrthoDB" id="5599171at2759"/>
<feature type="region of interest" description="Disordered" evidence="1">
    <location>
        <begin position="63"/>
        <end position="93"/>
    </location>
</feature>
<evidence type="ECO:0000313" key="4">
    <source>
        <dbReference type="Proteomes" id="UP000094526"/>
    </source>
</evidence>
<dbReference type="GO" id="GO:0006998">
    <property type="term" value="P:nuclear envelope organization"/>
    <property type="evidence" value="ECO:0007669"/>
    <property type="project" value="TreeGrafter"/>
</dbReference>
<organism evidence="3 4">
    <name type="scientific">Cladophialophora carrionii</name>
    <dbReference type="NCBI Taxonomy" id="86049"/>
    <lineage>
        <taxon>Eukaryota</taxon>
        <taxon>Fungi</taxon>
        <taxon>Dikarya</taxon>
        <taxon>Ascomycota</taxon>
        <taxon>Pezizomycotina</taxon>
        <taxon>Eurotiomycetes</taxon>
        <taxon>Chaetothyriomycetidae</taxon>
        <taxon>Chaetothyriales</taxon>
        <taxon>Herpotrichiellaceae</taxon>
        <taxon>Cladophialophora</taxon>
    </lineage>
</organism>
<keyword evidence="4" id="KW-1185">Reference proteome</keyword>
<feature type="compositionally biased region" description="Basic and acidic residues" evidence="1">
    <location>
        <begin position="483"/>
        <end position="492"/>
    </location>
</feature>
<keyword evidence="2" id="KW-0472">Membrane</keyword>
<evidence type="ECO:0000256" key="1">
    <source>
        <dbReference type="SAM" id="MobiDB-lite"/>
    </source>
</evidence>
<dbReference type="GO" id="GO:0004721">
    <property type="term" value="F:phosphoprotein phosphatase activity"/>
    <property type="evidence" value="ECO:0007669"/>
    <property type="project" value="TreeGrafter"/>
</dbReference>
<feature type="transmembrane region" description="Helical" evidence="2">
    <location>
        <begin position="127"/>
        <end position="145"/>
    </location>
</feature>
<gene>
    <name evidence="3" type="ORF">CLCR_04017</name>
</gene>
<name>A0A1C1CI48_9EURO</name>
<evidence type="ECO:0000256" key="2">
    <source>
        <dbReference type="SAM" id="Phobius"/>
    </source>
</evidence>
<feature type="compositionally biased region" description="Basic residues" evidence="1">
    <location>
        <begin position="346"/>
        <end position="355"/>
    </location>
</feature>
<sequence length="572" mass="64226">MSKRDFAGLTFLHGPTVIHAEEAFANNDTSSLSLALSAAATMTSPSPELRLNQIVKGAPTTNIAASPIPPPLQSLGKQSSEAQQSSLDPHLSTLPSSPPQIYLNLLILESSLRAQYLHLVSRRRLNTFFLLLLAAWNGLFFYALFLRPREDGTGLGGSVYWVIETGEKLALMGGVVTVLLVWGTGQWERGIRWPRKWLGTTNRGLRTFNLRVVITKKRFVREMLGHLSFLLPFGLWREAGGSDWHLVEHETGIIVEEDLAKGGDGIMLLLLPKSFSPEFRENWEEYRTEYWDKENERRAGLRRKLHAQRRSKAKETGGWKWWTGAWRLQSTRHPHQRKHQDLEKHPHGHHLHGSSHRASLSEKHNHTHSRSRQSSRSSTPHLEFDGTTERPLSERMRRGSSVSSTASARRKTTRDRKDGTPTGSPLLSPLTSTSLSMSMSGGAEDEREERRRRRKEREAAKKEREREKEKAEAEAESQARQGESNHHQHELQRQQQHKGKGTSKGKGKSKLKDELEGTDETETNQATTAAGYDAGESSVPTTPMNNGHDGEAFSLDIAAPAAYEDGTIKAEL</sequence>
<dbReference type="PANTHER" id="PTHR28249:SF1">
    <property type="entry name" value="SPORULATION-SPECIFIC PROTEIN SPO7"/>
    <property type="match status" value="1"/>
</dbReference>
<dbReference type="EMBL" id="LGRB01000012">
    <property type="protein sequence ID" value="OCT48178.1"/>
    <property type="molecule type" value="Genomic_DNA"/>
</dbReference>
<dbReference type="GO" id="GO:0019888">
    <property type="term" value="F:protein phosphatase regulator activity"/>
    <property type="evidence" value="ECO:0007669"/>
    <property type="project" value="InterPro"/>
</dbReference>
<feature type="compositionally biased region" description="Basic and acidic residues" evidence="1">
    <location>
        <begin position="382"/>
        <end position="397"/>
    </location>
</feature>
<keyword evidence="2" id="KW-1133">Transmembrane helix</keyword>
<evidence type="ECO:0000313" key="3">
    <source>
        <dbReference type="EMBL" id="OCT48178.1"/>
    </source>
</evidence>
<feature type="compositionally biased region" description="Basic residues" evidence="1">
    <location>
        <begin position="495"/>
        <end position="509"/>
    </location>
</feature>
<dbReference type="PANTHER" id="PTHR28249">
    <property type="entry name" value="SPORULATION-SPECIFIC PROTEIN SPO7"/>
    <property type="match status" value="1"/>
</dbReference>
<reference evidence="4" key="1">
    <citation type="submission" date="2015-07" db="EMBL/GenBank/DDBJ databases">
        <authorList>
            <person name="Teixeira M.M."/>
            <person name="Souza R.C."/>
            <person name="Almeida L.G."/>
            <person name="Vicente V.A."/>
            <person name="de Hoog S."/>
            <person name="Bocca A.L."/>
            <person name="de Almeida S.R."/>
            <person name="Vasconcelos A.T."/>
            <person name="Felipe M.S."/>
        </authorList>
    </citation>
    <scope>NUCLEOTIDE SEQUENCE [LARGE SCALE GENOMIC DNA]</scope>
    <source>
        <strain evidence="4">KSF</strain>
    </source>
</reference>
<keyword evidence="2" id="KW-0812">Transmembrane</keyword>
<dbReference type="VEuPathDB" id="FungiDB:G647_08327"/>